<dbReference type="GO" id="GO:0005935">
    <property type="term" value="C:cellular bud neck"/>
    <property type="evidence" value="ECO:0007669"/>
    <property type="project" value="EnsemblFungi"/>
</dbReference>
<protein>
    <submittedName>
        <fullName evidence="8">EH domain-containing and endocytosis protein 1</fullName>
    </submittedName>
</protein>
<dbReference type="CDD" id="cd14285">
    <property type="entry name" value="UBA_scEDE1_like"/>
    <property type="match status" value="1"/>
</dbReference>
<feature type="compositionally biased region" description="Basic and acidic residues" evidence="4">
    <location>
        <begin position="928"/>
        <end position="944"/>
    </location>
</feature>
<evidence type="ECO:0000259" key="5">
    <source>
        <dbReference type="PROSITE" id="PS50030"/>
    </source>
</evidence>
<feature type="region of interest" description="Disordered" evidence="4">
    <location>
        <begin position="926"/>
        <end position="968"/>
    </location>
</feature>
<dbReference type="Gene3D" id="1.10.8.10">
    <property type="entry name" value="DNA helicase RuvA subunit, C-terminal domain"/>
    <property type="match status" value="1"/>
</dbReference>
<dbReference type="VEuPathDB" id="FungiDB:GVI51_F04235"/>
<dbReference type="GO" id="GO:0032467">
    <property type="term" value="P:positive regulation of cytokinesis"/>
    <property type="evidence" value="ECO:0007669"/>
    <property type="project" value="EnsemblFungi"/>
</dbReference>
<feature type="domain" description="EF-hand" evidence="7">
    <location>
        <begin position="47"/>
        <end position="82"/>
    </location>
</feature>
<keyword evidence="2 3" id="KW-0175">Coiled coil</keyword>
<dbReference type="GO" id="GO:0044396">
    <property type="term" value="P:actin cortical patch organization"/>
    <property type="evidence" value="ECO:0007669"/>
    <property type="project" value="EnsemblFungi"/>
</dbReference>
<dbReference type="SMART" id="SM00027">
    <property type="entry name" value="EH"/>
    <property type="match status" value="3"/>
</dbReference>
<feature type="domain" description="EH" evidence="6">
    <location>
        <begin position="14"/>
        <end position="103"/>
    </location>
</feature>
<keyword evidence="1" id="KW-0106">Calcium</keyword>
<dbReference type="Gene3D" id="1.10.287.1490">
    <property type="match status" value="1"/>
</dbReference>
<feature type="compositionally biased region" description="Polar residues" evidence="4">
    <location>
        <begin position="987"/>
        <end position="1000"/>
    </location>
</feature>
<dbReference type="InterPro" id="IPR015940">
    <property type="entry name" value="UBA"/>
</dbReference>
<dbReference type="GO" id="GO:0016197">
    <property type="term" value="P:endosomal transport"/>
    <property type="evidence" value="ECO:0007669"/>
    <property type="project" value="TreeGrafter"/>
</dbReference>
<dbReference type="VEuPathDB" id="FungiDB:GWK60_F04213"/>
<feature type="region of interest" description="Disordered" evidence="4">
    <location>
        <begin position="101"/>
        <end position="126"/>
    </location>
</feature>
<evidence type="ECO:0000313" key="9">
    <source>
        <dbReference type="Proteomes" id="UP000054886"/>
    </source>
</evidence>
<feature type="compositionally biased region" description="Basic and acidic residues" evidence="4">
    <location>
        <begin position="1077"/>
        <end position="1088"/>
    </location>
</feature>
<feature type="domain" description="EF-hand" evidence="7">
    <location>
        <begin position="166"/>
        <end position="201"/>
    </location>
</feature>
<dbReference type="GO" id="GO:0030968">
    <property type="term" value="P:endoplasmic reticulum unfolded protein response"/>
    <property type="evidence" value="ECO:0007669"/>
    <property type="project" value="EnsemblFungi"/>
</dbReference>
<dbReference type="GO" id="GO:0005509">
    <property type="term" value="F:calcium ion binding"/>
    <property type="evidence" value="ECO:0007669"/>
    <property type="project" value="InterPro"/>
</dbReference>
<evidence type="ECO:0000259" key="6">
    <source>
        <dbReference type="PROSITE" id="PS50031"/>
    </source>
</evidence>
<feature type="compositionally biased region" description="Polar residues" evidence="4">
    <location>
        <begin position="1139"/>
        <end position="1148"/>
    </location>
</feature>
<dbReference type="SUPFAM" id="SSF47473">
    <property type="entry name" value="EF-hand"/>
    <property type="match status" value="3"/>
</dbReference>
<feature type="domain" description="EH" evidence="6">
    <location>
        <begin position="134"/>
        <end position="226"/>
    </location>
</feature>
<dbReference type="GO" id="GO:0005934">
    <property type="term" value="C:cellular bud tip"/>
    <property type="evidence" value="ECO:0007669"/>
    <property type="project" value="EnsemblFungi"/>
</dbReference>
<dbReference type="CDD" id="cd00052">
    <property type="entry name" value="EH"/>
    <property type="match status" value="3"/>
</dbReference>
<name>A0A0W0E3Q0_CANGB</name>
<feature type="domain" description="EH" evidence="6">
    <location>
        <begin position="277"/>
        <end position="366"/>
    </location>
</feature>
<feature type="region of interest" description="Disordered" evidence="4">
    <location>
        <begin position="365"/>
        <end position="434"/>
    </location>
</feature>
<dbReference type="VEuPathDB" id="FungiDB:B1J91_F04609g"/>
<reference evidence="8 9" key="1">
    <citation type="submission" date="2015-10" db="EMBL/GenBank/DDBJ databases">
        <title>Draft genomes sequences of Candida glabrata isolates 1A, 1B, 2A, 2B, 3A and 3B.</title>
        <authorList>
            <person name="Haavelsrud O.E."/>
            <person name="Gaustad P."/>
        </authorList>
    </citation>
    <scope>NUCLEOTIDE SEQUENCE [LARGE SCALE GENOMIC DNA]</scope>
    <source>
        <strain evidence="8">910700640</strain>
    </source>
</reference>
<evidence type="ECO:0000256" key="4">
    <source>
        <dbReference type="SAM" id="MobiDB-lite"/>
    </source>
</evidence>
<dbReference type="GO" id="GO:0006897">
    <property type="term" value="P:endocytosis"/>
    <property type="evidence" value="ECO:0007669"/>
    <property type="project" value="EnsemblFungi"/>
</dbReference>
<feature type="compositionally biased region" description="Polar residues" evidence="4">
    <location>
        <begin position="107"/>
        <end position="126"/>
    </location>
</feature>
<sequence length="1311" mass="142238">MAAIVFQTPLTHEESDFYSQKFRQLDSEELGVVTGEAVKPLFAASGLSSQILSQIWALVDIDNKGFLNQNEFNAAMRLIAQMQQFPGQSVTTTLYDHPPSRLPILSDPNTVQSTGNSRMGSTSNASIPHISANDISKYSQLFDRSAGASPTIPGDKAKDIFLKARLPNQTLGEIWALCDRDASGTLTKQEFIMAMYLIQLVMSNHPSTQPLPDHISNEIWDSLNQLPATSLPMEQPLSASSTGLSSNPPLVRQNTLSRVSSGAFTNAANNWFLTPEKKAQFDAIFDALDKNHAGALGSQILVPFFLSSKLSQETLASVWDLADIHNNAEFTKLEFAIAMFLIQKKNSGIDLPDVIPNELLHSPSLGLYPSQAPQTQANAQPPLPPSRNTKPQMNLPVQPQHSNNGSLNDLMALNGSFSPQPTTAKPLNHTDSGNSFENSSVANTMTAKKFNPSSTFGQSIIKEEDERNVALASNTATMGTTTPATTASNLPAVPTMSNVPGTNNTQAPPATQTQHMNKATSPVQRQSTLPKVPNFGGFTNAAGSGINAITGATGAVLGGAIGAVAGAATGTVSGAISGANRDIFADGESSRQLSTATTDLANLSNQANSLSNQAGIASEKKSKVSQELQRVNEMKANIESKLATLRAKYDQDVKATEEMETQLTQTNREVETLNQQLGVVEANYHATESKLNELKTQYEEAQQKNSKLKEDIANFNTMIASMEAQLNEKKQVAKQELSVVDVNMKQLELNQITVAGIEKEISGLDEQVNVYVNKRKELDEYKKTIEDQHAQLQAKYQEISDKNNELTERQNELDERNQQIEEQEKLYHEHVAKLQSLFDDLTNRQQQFEKAEQELKNRHVEYAQKVQDLTERQMNLAMGEIPSDAKEIVAKHNQSSGMGAGAAMGIAGAAGAAVATAGAAIAHAMTSNKDDDEKTESDVFDRDVPTVGSQSEPDENAETTNHRSEAEAVNMADRFEGDLNEYGIPRTQSLTSSVANNAPQSVRDDVELPETLEEKEMSKPSTAGNTITPNAHMPGEWDNTGANTMTNTQEDSGQMNDSPADQSQEHSESDTSIQKSLDQEVPKKKMTIDEEFPPIQELNIDESDSSSDGEFEDTRELPTQVSKNVDDQSMAMTAPPNGVTPSVPQMENTPKDDFDDAFNELEKATEEDGNTSDFENLANQGSFEGFEHIDRNEVAASMQQGNVVGAPTQQGQPMAPQGHHNHGNDEWDEIFAGFGNGVKEPNASQQMQQPIPASTSATAQAPINRGIATTPKSLAVEELMGMGFKEDEAVKALEKSNWDLETATNLLLDAA</sequence>
<dbReference type="PANTHER" id="PTHR11216">
    <property type="entry name" value="EH DOMAIN"/>
    <property type="match status" value="1"/>
</dbReference>
<dbReference type="SMART" id="SM00165">
    <property type="entry name" value="UBA"/>
    <property type="match status" value="1"/>
</dbReference>
<dbReference type="PROSITE" id="PS50031">
    <property type="entry name" value="EH"/>
    <property type="match status" value="3"/>
</dbReference>
<comment type="caution">
    <text evidence="8">The sequence shown here is derived from an EMBL/GenBank/DDBJ whole genome shotgun (WGS) entry which is preliminary data.</text>
</comment>
<feature type="compositionally biased region" description="Basic and acidic residues" evidence="4">
    <location>
        <begin position="1002"/>
        <end position="1018"/>
    </location>
</feature>
<feature type="coiled-coil region" evidence="3">
    <location>
        <begin position="593"/>
        <end position="872"/>
    </location>
</feature>
<dbReference type="PROSITE" id="PS50030">
    <property type="entry name" value="UBA"/>
    <property type="match status" value="1"/>
</dbReference>
<evidence type="ECO:0000313" key="8">
    <source>
        <dbReference type="EMBL" id="KTB00578.1"/>
    </source>
</evidence>
<dbReference type="InterPro" id="IPR000261">
    <property type="entry name" value="EH_dom"/>
</dbReference>
<dbReference type="InterPro" id="IPR009060">
    <property type="entry name" value="UBA-like_sf"/>
</dbReference>
<accession>A0A0W0E3Q0</accession>
<dbReference type="VEuPathDB" id="FungiDB:CAGL0F04609g"/>
<feature type="domain" description="UBA" evidence="5">
    <location>
        <begin position="1268"/>
        <end position="1310"/>
    </location>
</feature>
<feature type="compositionally biased region" description="Polar residues" evidence="4">
    <location>
        <begin position="1019"/>
        <end position="1029"/>
    </location>
</feature>
<dbReference type="GO" id="GO:0043130">
    <property type="term" value="F:ubiquitin binding"/>
    <property type="evidence" value="ECO:0007669"/>
    <property type="project" value="EnsemblFungi"/>
</dbReference>
<feature type="region of interest" description="Disordered" evidence="4">
    <location>
        <begin position="987"/>
        <end position="1148"/>
    </location>
</feature>
<dbReference type="Pfam" id="PF00627">
    <property type="entry name" value="UBA"/>
    <property type="match status" value="1"/>
</dbReference>
<dbReference type="GO" id="GO:0032880">
    <property type="term" value="P:regulation of protein localization"/>
    <property type="evidence" value="ECO:0007669"/>
    <property type="project" value="EnsemblFungi"/>
</dbReference>
<evidence type="ECO:0000256" key="2">
    <source>
        <dbReference type="ARBA" id="ARBA00023054"/>
    </source>
</evidence>
<gene>
    <name evidence="8" type="ORF">AO440_001291</name>
</gene>
<dbReference type="Proteomes" id="UP000054886">
    <property type="component" value="Unassembled WGS sequence"/>
</dbReference>
<dbReference type="SMART" id="SM00054">
    <property type="entry name" value="EFh"/>
    <property type="match status" value="2"/>
</dbReference>
<feature type="compositionally biased region" description="Polar residues" evidence="4">
    <location>
        <begin position="415"/>
        <end position="434"/>
    </location>
</feature>
<dbReference type="SUPFAM" id="SSF57997">
    <property type="entry name" value="Tropomyosin"/>
    <property type="match status" value="1"/>
</dbReference>
<dbReference type="SUPFAM" id="SSF46934">
    <property type="entry name" value="UBA-like"/>
    <property type="match status" value="1"/>
</dbReference>
<dbReference type="EMBL" id="LLZZ01000137">
    <property type="protein sequence ID" value="KTB00578.1"/>
    <property type="molecule type" value="Genomic_DNA"/>
</dbReference>
<proteinExistence type="predicted"/>
<feature type="compositionally biased region" description="Polar residues" evidence="4">
    <location>
        <begin position="1040"/>
        <end position="1062"/>
    </location>
</feature>
<feature type="compositionally biased region" description="Low complexity" evidence="4">
    <location>
        <begin position="369"/>
        <end position="380"/>
    </location>
</feature>
<dbReference type="GO" id="GO:0005886">
    <property type="term" value="C:plasma membrane"/>
    <property type="evidence" value="ECO:0007669"/>
    <property type="project" value="TreeGrafter"/>
</dbReference>
<dbReference type="PROSITE" id="PS50222">
    <property type="entry name" value="EF_HAND_2"/>
    <property type="match status" value="2"/>
</dbReference>
<dbReference type="InterPro" id="IPR018247">
    <property type="entry name" value="EF_Hand_1_Ca_BS"/>
</dbReference>
<dbReference type="GO" id="GO:0030479">
    <property type="term" value="C:actin cortical patch"/>
    <property type="evidence" value="ECO:0007669"/>
    <property type="project" value="EnsemblFungi"/>
</dbReference>
<dbReference type="Pfam" id="PF12763">
    <property type="entry name" value="EH"/>
    <property type="match status" value="3"/>
</dbReference>
<evidence type="ECO:0000256" key="3">
    <source>
        <dbReference type="SAM" id="Coils"/>
    </source>
</evidence>
<dbReference type="Gene3D" id="1.10.238.10">
    <property type="entry name" value="EF-hand"/>
    <property type="match status" value="3"/>
</dbReference>
<feature type="compositionally biased region" description="Polar residues" evidence="4">
    <location>
        <begin position="386"/>
        <end position="407"/>
    </location>
</feature>
<dbReference type="PROSITE" id="PS00018">
    <property type="entry name" value="EF_HAND_1"/>
    <property type="match status" value="1"/>
</dbReference>
<dbReference type="InterPro" id="IPR011992">
    <property type="entry name" value="EF-hand-dom_pair"/>
</dbReference>
<organism evidence="8 9">
    <name type="scientific">Candida glabrata</name>
    <name type="common">Yeast</name>
    <name type="synonym">Torulopsis glabrata</name>
    <dbReference type="NCBI Taxonomy" id="5478"/>
    <lineage>
        <taxon>Eukaryota</taxon>
        <taxon>Fungi</taxon>
        <taxon>Dikarya</taxon>
        <taxon>Ascomycota</taxon>
        <taxon>Saccharomycotina</taxon>
        <taxon>Saccharomycetes</taxon>
        <taxon>Saccharomycetales</taxon>
        <taxon>Saccharomycetaceae</taxon>
        <taxon>Nakaseomyces</taxon>
    </lineage>
</organism>
<evidence type="ECO:0000256" key="1">
    <source>
        <dbReference type="ARBA" id="ARBA00022837"/>
    </source>
</evidence>
<feature type="compositionally biased region" description="Acidic residues" evidence="4">
    <location>
        <begin position="1099"/>
        <end position="1113"/>
    </location>
</feature>
<dbReference type="PANTHER" id="PTHR11216:SF170">
    <property type="entry name" value="DYNAMIN ASSOCIATED PROTEIN 160, ISOFORM D"/>
    <property type="match status" value="1"/>
</dbReference>
<dbReference type="InterPro" id="IPR002048">
    <property type="entry name" value="EF_hand_dom"/>
</dbReference>
<evidence type="ECO:0000259" key="7">
    <source>
        <dbReference type="PROSITE" id="PS50222"/>
    </source>
</evidence>